<dbReference type="STRING" id="59196.RICGR_1359"/>
<evidence type="ECO:0000313" key="2">
    <source>
        <dbReference type="EMBL" id="EDP46476.1"/>
    </source>
</evidence>
<evidence type="ECO:0000313" key="3">
    <source>
        <dbReference type="Proteomes" id="UP000054075"/>
    </source>
</evidence>
<dbReference type="OrthoDB" id="10005093at2"/>
<dbReference type="RefSeq" id="WP_006035452.1">
    <property type="nucleotide sequence ID" value="NZ_AAQJ02000001.1"/>
</dbReference>
<sequence>MDITTDEVNPEYTITKVVNNPDSARFYSLSEELTQHLTELNTLEKKILLGNDLLSKTDSQSQISKLQKKNAENETKKKELTVVIKKLELIINSIKDFTLFFIFIRRFYTLAILKKNFKNENENVSIPLINNLLAEEEDLYREFIDGDCFSKVLAALNFETYQGYFKSHAQNFFDNFQMSDPYIRIMSMLVTLFHEYGEMNTTYFNLSEFEIFLSEKISIPLPNRGYELVALRYFFYYEILIEYLKLKPAKTCFLFLKEIICIELKINNYKSHFKKILLYELHNLQSSLHKLERKLSKYLTGKLKDDNREKNICKALIFYNKLEIEFKIIHEKNIHLIQDKYNNEIKMRHLLAMLDDDAHLPKFLQLFYEKIGNSVNLDNVKTFIYIETNREALNYLFHAICRGDHYTPHSAFMKEVIKGYGRDSVSLLENTALEEFIEFSYYYIFSLVYTRFLSEFTKFNNQINYLKLVIYSRLVIIKLERLDQLEERKNEEINKFFKKIFKNKNAYDQHKKNVLEEIKLNLEIIHDIRKFLLEVQSLEVTTLPQAANMPMPEKNFSTNELKTIEERIKCCKLDYEKIEKHEFINKENNKEKIKKKTKITTNKISSNSEEVHHFIENLWQSLSCLSENLAFSVSCLKKGSKNISLFRQKIFSAIGQISASIVKLLSSLSDRKDLNTSLPLSDLSLPQLLEIINEYLFKTCLIEKKIDKEKIKNCHELISSIYLTIDLIMKQIQVIIDKYENFNAEMKETLTSLSDSFRDESMNASFFYKTTTHKDEFQMDKKLSGNYSFLKEQSHCLEKLIESIKCDSEDRLAKLYAIILESENYDKVLHHVLKEKMSFFKKTSLTLNCAKNKSSGHKHKTENRPATHLTSVFENTISENPCIEFTGNEIHQARTENETDKPLTSNEKPNKNQKKKKRPKSNSNPVLQRRECEDNFHLNDNLLKVYEIWSLEFEKWKNEKQIHINKLFYIIETCSSIILKTSHHAFLKYLSLYQNELLTKNNELKYYEGQLFFYFQNSTNSNLMQNYLNQHQQWFDECFQRIDFSRGLLLHSKNDFHHEACQLSGSFADNRAEFNNLLIFYLKVTDEYNKCRNHLIDEENRLNDLNRQFMKQVLQLVSLNELECKNSVLSDFSMQLDKVGQLKLSITQALETRQQIKKKLCSLAHPSIANFYLSRIDPFDDPSIEASINHGSTIPHGLSVLLQEESHVTADNYYQPFPVAVYTRT</sequence>
<protein>
    <submittedName>
        <fullName evidence="2">Uncharacterized protein</fullName>
    </submittedName>
</protein>
<accession>A8PPR2</accession>
<proteinExistence type="predicted"/>
<reference evidence="2" key="1">
    <citation type="submission" date="2006-04" db="EMBL/GenBank/DDBJ databases">
        <authorList>
            <person name="Seshadri R."/>
            <person name="Federici B.A."/>
        </authorList>
    </citation>
    <scope>NUCLEOTIDE SEQUENCE [LARGE SCALE GENOMIC DNA]</scope>
</reference>
<reference evidence="2" key="2">
    <citation type="submission" date="2007-10" db="EMBL/GenBank/DDBJ databases">
        <authorList>
            <person name="Myers G.S."/>
        </authorList>
    </citation>
    <scope>NUCLEOTIDE SEQUENCE [LARGE SCALE GENOMIC DNA]</scope>
</reference>
<feature type="compositionally biased region" description="Basic and acidic residues" evidence="1">
    <location>
        <begin position="891"/>
        <end position="901"/>
    </location>
</feature>
<comment type="caution">
    <text evidence="2">The sequence shown here is derived from an EMBL/GenBank/DDBJ whole genome shotgun (WGS) entry which is preliminary data.</text>
</comment>
<dbReference type="EMBL" id="AAQJ02000001">
    <property type="protein sequence ID" value="EDP46476.1"/>
    <property type="molecule type" value="Genomic_DNA"/>
</dbReference>
<feature type="compositionally biased region" description="Basic residues" evidence="1">
    <location>
        <begin position="911"/>
        <end position="920"/>
    </location>
</feature>
<organism evidence="2 3">
    <name type="scientific">Rickettsiella grylli</name>
    <dbReference type="NCBI Taxonomy" id="59196"/>
    <lineage>
        <taxon>Bacteria</taxon>
        <taxon>Pseudomonadati</taxon>
        <taxon>Pseudomonadota</taxon>
        <taxon>Gammaproteobacteria</taxon>
        <taxon>Legionellales</taxon>
        <taxon>Coxiellaceae</taxon>
        <taxon>Rickettsiella</taxon>
    </lineage>
</organism>
<gene>
    <name evidence="2" type="ORF">RICGR_1359</name>
</gene>
<name>A8PPR2_9COXI</name>
<dbReference type="AlphaFoldDB" id="A8PPR2"/>
<evidence type="ECO:0000256" key="1">
    <source>
        <dbReference type="SAM" id="MobiDB-lite"/>
    </source>
</evidence>
<keyword evidence="3" id="KW-1185">Reference proteome</keyword>
<dbReference type="Proteomes" id="UP000054075">
    <property type="component" value="Unassembled WGS sequence"/>
</dbReference>
<feature type="region of interest" description="Disordered" evidence="1">
    <location>
        <begin position="888"/>
        <end position="929"/>
    </location>
</feature>